<evidence type="ECO:0000313" key="5">
    <source>
        <dbReference type="Proteomes" id="UP001499951"/>
    </source>
</evidence>
<name>A0ABP3QDR0_9PROT</name>
<evidence type="ECO:0000313" key="4">
    <source>
        <dbReference type="EMBL" id="GAA0586438.1"/>
    </source>
</evidence>
<dbReference type="Pfam" id="PF04333">
    <property type="entry name" value="MlaA"/>
    <property type="match status" value="1"/>
</dbReference>
<feature type="signal peptide" evidence="3">
    <location>
        <begin position="1"/>
        <end position="23"/>
    </location>
</feature>
<feature type="chain" id="PRO_5046688315" description="VacJ family lipoprotein" evidence="3">
    <location>
        <begin position="24"/>
        <end position="233"/>
    </location>
</feature>
<dbReference type="EMBL" id="BAAADD010000012">
    <property type="protein sequence ID" value="GAA0586438.1"/>
    <property type="molecule type" value="Genomic_DNA"/>
</dbReference>
<dbReference type="PRINTS" id="PR01805">
    <property type="entry name" value="VACJLIPOPROT"/>
</dbReference>
<dbReference type="InterPro" id="IPR007428">
    <property type="entry name" value="MlaA"/>
</dbReference>
<evidence type="ECO:0000256" key="1">
    <source>
        <dbReference type="ARBA" id="ARBA00010634"/>
    </source>
</evidence>
<evidence type="ECO:0008006" key="6">
    <source>
        <dbReference type="Google" id="ProtNLM"/>
    </source>
</evidence>
<dbReference type="Proteomes" id="UP001499951">
    <property type="component" value="Unassembled WGS sequence"/>
</dbReference>
<proteinExistence type="inferred from homology"/>
<dbReference type="PANTHER" id="PTHR30035:SF3">
    <property type="entry name" value="INTERMEMBRANE PHOSPHOLIPID TRANSPORT SYSTEM LIPOPROTEIN MLAA"/>
    <property type="match status" value="1"/>
</dbReference>
<keyword evidence="2 3" id="KW-0732">Signal</keyword>
<comment type="caution">
    <text evidence="4">The sequence shown here is derived from an EMBL/GenBank/DDBJ whole genome shotgun (WGS) entry which is preliminary data.</text>
</comment>
<keyword evidence="5" id="KW-1185">Reference proteome</keyword>
<protein>
    <recommendedName>
        <fullName evidence="6">VacJ family lipoprotein</fullName>
    </recommendedName>
</protein>
<accession>A0ABP3QDR0</accession>
<evidence type="ECO:0000256" key="3">
    <source>
        <dbReference type="SAM" id="SignalP"/>
    </source>
</evidence>
<sequence>MRILAFLVAAGVLLGGCATPADPAGVNDPYEATNRAIFDFNLSIDRTFLKPTAQRYQTYVPEEVRDSVRSTLDNLHAPVVVANDLLQAEPGRAGTMTGRFLINSTLGLGGLFDVATRFGIESHDEDFGQTLAVWGVGDGPYLMLPLLGPSNPRDAVGRGADVAFDPVTYIKFKRHVMWEGVRMYLNIVDTRSRGLETLDGIERNSLDFYATVRSLYRQNRAYQIRNGMPSNDE</sequence>
<reference evidence="5" key="1">
    <citation type="journal article" date="2019" name="Int. J. Syst. Evol. Microbiol.">
        <title>The Global Catalogue of Microorganisms (GCM) 10K type strain sequencing project: providing services to taxonomists for standard genome sequencing and annotation.</title>
        <authorList>
            <consortium name="The Broad Institute Genomics Platform"/>
            <consortium name="The Broad Institute Genome Sequencing Center for Infectious Disease"/>
            <person name="Wu L."/>
            <person name="Ma J."/>
        </authorList>
    </citation>
    <scope>NUCLEOTIDE SEQUENCE [LARGE SCALE GENOMIC DNA]</scope>
    <source>
        <strain evidence="5">JCM 15089</strain>
    </source>
</reference>
<gene>
    <name evidence="4" type="ORF">GCM10008942_39300</name>
</gene>
<dbReference type="PANTHER" id="PTHR30035">
    <property type="entry name" value="LIPOPROTEIN VACJ-RELATED"/>
    <property type="match status" value="1"/>
</dbReference>
<dbReference type="PROSITE" id="PS51257">
    <property type="entry name" value="PROKAR_LIPOPROTEIN"/>
    <property type="match status" value="1"/>
</dbReference>
<comment type="similarity">
    <text evidence="1">Belongs to the MlaA family.</text>
</comment>
<organism evidence="4 5">
    <name type="scientific">Rhizomicrobium electricum</name>
    <dbReference type="NCBI Taxonomy" id="480070"/>
    <lineage>
        <taxon>Bacteria</taxon>
        <taxon>Pseudomonadati</taxon>
        <taxon>Pseudomonadota</taxon>
        <taxon>Alphaproteobacteria</taxon>
        <taxon>Micropepsales</taxon>
        <taxon>Micropepsaceae</taxon>
        <taxon>Rhizomicrobium</taxon>
    </lineage>
</organism>
<evidence type="ECO:0000256" key="2">
    <source>
        <dbReference type="ARBA" id="ARBA00022729"/>
    </source>
</evidence>